<protein>
    <recommendedName>
        <fullName evidence="5">Histidine phosphatase family protein</fullName>
    </recommendedName>
</protein>
<dbReference type="Proteomes" id="UP000002257">
    <property type="component" value="Chromosome"/>
</dbReference>
<sequence>MHKLAIFAGLAALAGVLGAEAAQAHPSRIILLRHGEKKNSSELCDVGKLRAQALSDQYLGKGAPGNEIIFGKGGTPDAFLAVTMHTQETAAPSAKSWGEQVTPFSVPPKDPNEDADLDAQTQKAAAALNSPAYDGKIVVVVWEHKRIANKDLNKDGNTLWTLLSLGDIGNADAPKSWKGANYDFFWIIDYTTSKPTFTVVQQEYAGPDGAKIPDNPWGEDVDRSKFPEFYQDCKQ</sequence>
<evidence type="ECO:0000313" key="3">
    <source>
        <dbReference type="EMBL" id="ACK49854.1"/>
    </source>
</evidence>
<keyword evidence="2" id="KW-0732">Signal</keyword>
<dbReference type="KEGG" id="msl:Msil_0884"/>
<feature type="region of interest" description="Disordered" evidence="1">
    <location>
        <begin position="91"/>
        <end position="117"/>
    </location>
</feature>
<dbReference type="EMBL" id="CP001280">
    <property type="protein sequence ID" value="ACK49854.1"/>
    <property type="molecule type" value="Genomic_DNA"/>
</dbReference>
<reference evidence="3 4" key="1">
    <citation type="journal article" date="2010" name="J. Bacteriol.">
        <title>Complete genome sequence of the aerobic facultative methanotroph Methylocella silvestris BL2.</title>
        <authorList>
            <person name="Chen Y."/>
            <person name="Crombie A."/>
            <person name="Rahman M.T."/>
            <person name="Dedysh S.N."/>
            <person name="Liesack W."/>
            <person name="Stott M.B."/>
            <person name="Alam M."/>
            <person name="Theisen A.R."/>
            <person name="Murrell J.C."/>
            <person name="Dunfield P.F."/>
        </authorList>
    </citation>
    <scope>NUCLEOTIDE SEQUENCE [LARGE SCALE GENOMIC DNA]</scope>
    <source>
        <strain evidence="4">DSM 15510 / CIP 108128 / LMG 27833 / NCIMB 13906 / BL2</strain>
    </source>
</reference>
<dbReference type="STRING" id="395965.Msil_0884"/>
<feature type="chain" id="PRO_5002868786" description="Histidine phosphatase family protein" evidence="2">
    <location>
        <begin position="22"/>
        <end position="235"/>
    </location>
</feature>
<name>B8ESG4_METSB</name>
<organism evidence="3 4">
    <name type="scientific">Methylocella silvestris (strain DSM 15510 / CIP 108128 / LMG 27833 / NCIMB 13906 / BL2)</name>
    <dbReference type="NCBI Taxonomy" id="395965"/>
    <lineage>
        <taxon>Bacteria</taxon>
        <taxon>Pseudomonadati</taxon>
        <taxon>Pseudomonadota</taxon>
        <taxon>Alphaproteobacteria</taxon>
        <taxon>Hyphomicrobiales</taxon>
        <taxon>Beijerinckiaceae</taxon>
        <taxon>Methylocella</taxon>
    </lineage>
</organism>
<dbReference type="HOGENOM" id="CLU_1136988_0_0_5"/>
<dbReference type="AlphaFoldDB" id="B8ESG4"/>
<evidence type="ECO:0000256" key="1">
    <source>
        <dbReference type="SAM" id="MobiDB-lite"/>
    </source>
</evidence>
<evidence type="ECO:0000256" key="2">
    <source>
        <dbReference type="SAM" id="SignalP"/>
    </source>
</evidence>
<gene>
    <name evidence="3" type="ordered locus">Msil_0884</name>
</gene>
<accession>B8ESG4</accession>
<feature type="signal peptide" evidence="2">
    <location>
        <begin position="1"/>
        <end position="21"/>
    </location>
</feature>
<dbReference type="eggNOG" id="COG0406">
    <property type="taxonomic scope" value="Bacteria"/>
</dbReference>
<evidence type="ECO:0008006" key="5">
    <source>
        <dbReference type="Google" id="ProtNLM"/>
    </source>
</evidence>
<proteinExistence type="predicted"/>
<evidence type="ECO:0000313" key="4">
    <source>
        <dbReference type="Proteomes" id="UP000002257"/>
    </source>
</evidence>
<keyword evidence="4" id="KW-1185">Reference proteome</keyword>